<dbReference type="Proteomes" id="UP000182983">
    <property type="component" value="Unassembled WGS sequence"/>
</dbReference>
<feature type="chain" id="PRO_5010332838" evidence="1">
    <location>
        <begin position="26"/>
        <end position="161"/>
    </location>
</feature>
<dbReference type="EMBL" id="FNWO01000003">
    <property type="protein sequence ID" value="SEH30027.1"/>
    <property type="molecule type" value="Genomic_DNA"/>
</dbReference>
<accession>A0A1H6H2G9</accession>
<keyword evidence="1" id="KW-0732">Signal</keyword>
<reference evidence="3" key="1">
    <citation type="submission" date="2016-10" db="EMBL/GenBank/DDBJ databases">
        <authorList>
            <person name="Varghese N."/>
            <person name="Submissions S."/>
        </authorList>
    </citation>
    <scope>NUCLEOTIDE SEQUENCE [LARGE SCALE GENOMIC DNA]</scope>
    <source>
        <strain evidence="3">DSM 13234</strain>
    </source>
</reference>
<evidence type="ECO:0000256" key="1">
    <source>
        <dbReference type="SAM" id="SignalP"/>
    </source>
</evidence>
<dbReference type="RefSeq" id="WP_083386612.1">
    <property type="nucleotide sequence ID" value="NZ_FNWO01000003.1"/>
</dbReference>
<evidence type="ECO:0000313" key="2">
    <source>
        <dbReference type="EMBL" id="SEH30027.1"/>
    </source>
</evidence>
<gene>
    <name evidence="2" type="ORF">SAMN04244559_00851</name>
</gene>
<proteinExistence type="predicted"/>
<name>A0A1H6H2G9_MAGFU</name>
<keyword evidence="3" id="KW-1185">Reference proteome</keyword>
<organism evidence="2 3">
    <name type="scientific">Magnetospirillum fulvum</name>
    <name type="common">Rhodospirillum fulvum</name>
    <dbReference type="NCBI Taxonomy" id="1082"/>
    <lineage>
        <taxon>Bacteria</taxon>
        <taxon>Pseudomonadati</taxon>
        <taxon>Pseudomonadota</taxon>
        <taxon>Alphaproteobacteria</taxon>
        <taxon>Rhodospirillales</taxon>
        <taxon>Rhodospirillaceae</taxon>
        <taxon>Magnetospirillum</taxon>
    </lineage>
</organism>
<protein>
    <submittedName>
        <fullName evidence="2">Uncharacterized protein</fullName>
    </submittedName>
</protein>
<sequence length="161" mass="17583">MTVLMRFIRFGLALFAAFASAPAVAAEIVGSRIFVETAFPPTTAELKAARKWAPELFSQAEAAGRPVTVRVARSGRTLMISLESVAICDRVRACPLLVFRDITKSPVYRGGAFQNLILDYRETGTWLILRVWETTTECRISDVAKAICRPVTPPAQGPTGP</sequence>
<evidence type="ECO:0000313" key="3">
    <source>
        <dbReference type="Proteomes" id="UP000182983"/>
    </source>
</evidence>
<feature type="signal peptide" evidence="1">
    <location>
        <begin position="1"/>
        <end position="25"/>
    </location>
</feature>
<dbReference type="AlphaFoldDB" id="A0A1H6H2G9"/>